<keyword evidence="8" id="KW-1185">Reference proteome</keyword>
<feature type="compositionally biased region" description="Basic and acidic residues" evidence="4">
    <location>
        <begin position="780"/>
        <end position="792"/>
    </location>
</feature>
<evidence type="ECO:0000256" key="2">
    <source>
        <dbReference type="PROSITE-ProRule" id="PRU00023"/>
    </source>
</evidence>
<feature type="compositionally biased region" description="Polar residues" evidence="4">
    <location>
        <begin position="615"/>
        <end position="627"/>
    </location>
</feature>
<dbReference type="InterPro" id="IPR002110">
    <property type="entry name" value="Ankyrin_rpt"/>
</dbReference>
<evidence type="ECO:0000256" key="4">
    <source>
        <dbReference type="SAM" id="MobiDB-lite"/>
    </source>
</evidence>
<dbReference type="InterPro" id="IPR021885">
    <property type="entry name" value="DUF3496"/>
</dbReference>
<organism evidence="7 8">
    <name type="scientific">Cyprinus carpio carpio</name>
    <dbReference type="NCBI Taxonomy" id="630221"/>
    <lineage>
        <taxon>Eukaryota</taxon>
        <taxon>Metazoa</taxon>
        <taxon>Chordata</taxon>
        <taxon>Craniata</taxon>
        <taxon>Vertebrata</taxon>
        <taxon>Euteleostomi</taxon>
        <taxon>Actinopterygii</taxon>
        <taxon>Neopterygii</taxon>
        <taxon>Teleostei</taxon>
        <taxon>Ostariophysi</taxon>
        <taxon>Cypriniformes</taxon>
        <taxon>Cyprinidae</taxon>
        <taxon>Cyprininae</taxon>
        <taxon>Cyprinus</taxon>
    </lineage>
</organism>
<feature type="compositionally biased region" description="Acidic residues" evidence="4">
    <location>
        <begin position="530"/>
        <end position="539"/>
    </location>
</feature>
<dbReference type="InterPro" id="IPR039497">
    <property type="entry name" value="CC144C-like_CC_dom"/>
</dbReference>
<feature type="compositionally biased region" description="Low complexity" evidence="4">
    <location>
        <begin position="643"/>
        <end position="663"/>
    </location>
</feature>
<feature type="compositionally biased region" description="Basic and acidic residues" evidence="4">
    <location>
        <begin position="755"/>
        <end position="772"/>
    </location>
</feature>
<name>A0A9J8D930_CYPCA</name>
<dbReference type="GeneTree" id="ENSGT00940000163982"/>
<dbReference type="Pfam" id="PF12001">
    <property type="entry name" value="DUF3496"/>
    <property type="match status" value="1"/>
</dbReference>
<accession>A0A9J8D930</accession>
<dbReference type="SMART" id="SM00248">
    <property type="entry name" value="ANK"/>
    <property type="match status" value="6"/>
</dbReference>
<feature type="compositionally biased region" description="Acidic residues" evidence="4">
    <location>
        <begin position="436"/>
        <end position="451"/>
    </location>
</feature>
<dbReference type="PRINTS" id="PR01415">
    <property type="entry name" value="ANKYRIN"/>
</dbReference>
<feature type="coiled-coil region" evidence="3">
    <location>
        <begin position="1843"/>
        <end position="1879"/>
    </location>
</feature>
<feature type="compositionally biased region" description="Acidic residues" evidence="4">
    <location>
        <begin position="479"/>
        <end position="488"/>
    </location>
</feature>
<evidence type="ECO:0000259" key="5">
    <source>
        <dbReference type="Pfam" id="PF12001"/>
    </source>
</evidence>
<evidence type="ECO:0000256" key="1">
    <source>
        <dbReference type="ARBA" id="ARBA00023054"/>
    </source>
</evidence>
<feature type="compositionally biased region" description="Acidic residues" evidence="4">
    <location>
        <begin position="577"/>
        <end position="586"/>
    </location>
</feature>
<feature type="region of interest" description="Disordered" evidence="4">
    <location>
        <begin position="1"/>
        <end position="22"/>
    </location>
</feature>
<feature type="compositionally biased region" description="Low complexity" evidence="4">
    <location>
        <begin position="587"/>
        <end position="598"/>
    </location>
</feature>
<dbReference type="InterPro" id="IPR036770">
    <property type="entry name" value="Ankyrin_rpt-contain_sf"/>
</dbReference>
<protein>
    <recommendedName>
        <fullName evidence="9">Ankyrin repeat domain-containing protein 26-like</fullName>
    </recommendedName>
</protein>
<dbReference type="Proteomes" id="UP001108240">
    <property type="component" value="Unplaced"/>
</dbReference>
<feature type="region of interest" description="Disordered" evidence="4">
    <location>
        <begin position="1239"/>
        <end position="1275"/>
    </location>
</feature>
<feature type="region of interest" description="Disordered" evidence="4">
    <location>
        <begin position="1769"/>
        <end position="1789"/>
    </location>
</feature>
<feature type="repeat" description="ANK" evidence="2">
    <location>
        <begin position="163"/>
        <end position="195"/>
    </location>
</feature>
<feature type="compositionally biased region" description="Polar residues" evidence="4">
    <location>
        <begin position="489"/>
        <end position="508"/>
    </location>
</feature>
<feature type="compositionally biased region" description="Basic and acidic residues" evidence="4">
    <location>
        <begin position="628"/>
        <end position="642"/>
    </location>
</feature>
<feature type="compositionally biased region" description="Basic and acidic residues" evidence="4">
    <location>
        <begin position="671"/>
        <end position="681"/>
    </location>
</feature>
<keyword evidence="2" id="KW-0040">ANK repeat</keyword>
<feature type="coiled-coil region" evidence="3">
    <location>
        <begin position="1908"/>
        <end position="1935"/>
    </location>
</feature>
<dbReference type="Pfam" id="PF12796">
    <property type="entry name" value="Ank_2"/>
    <property type="match status" value="2"/>
</dbReference>
<feature type="compositionally biased region" description="Basic and acidic residues" evidence="4">
    <location>
        <begin position="707"/>
        <end position="746"/>
    </location>
</feature>
<feature type="region of interest" description="Disordered" evidence="4">
    <location>
        <begin position="1801"/>
        <end position="1820"/>
    </location>
</feature>
<keyword evidence="1 3" id="KW-0175">Coiled coil</keyword>
<dbReference type="PROSITE" id="PS50088">
    <property type="entry name" value="ANK_REPEAT"/>
    <property type="match status" value="4"/>
</dbReference>
<feature type="repeat" description="ANK" evidence="2">
    <location>
        <begin position="64"/>
        <end position="96"/>
    </location>
</feature>
<feature type="domain" description="DUF3496" evidence="5">
    <location>
        <begin position="1859"/>
        <end position="1943"/>
    </location>
</feature>
<evidence type="ECO:0000313" key="7">
    <source>
        <dbReference type="Ensembl" id="ENSCCRP00000173800.1"/>
    </source>
</evidence>
<feature type="region of interest" description="Disordered" evidence="4">
    <location>
        <begin position="294"/>
        <end position="343"/>
    </location>
</feature>
<feature type="compositionally biased region" description="Basic and acidic residues" evidence="4">
    <location>
        <begin position="1239"/>
        <end position="1267"/>
    </location>
</feature>
<dbReference type="Pfam" id="PF14915">
    <property type="entry name" value="CCDC144C"/>
    <property type="match status" value="1"/>
</dbReference>
<feature type="domain" description="CCDC144C-like coiled-coil" evidence="6">
    <location>
        <begin position="1003"/>
        <end position="1486"/>
    </location>
</feature>
<evidence type="ECO:0000313" key="8">
    <source>
        <dbReference type="Proteomes" id="UP001108240"/>
    </source>
</evidence>
<reference evidence="7" key="2">
    <citation type="submission" date="2025-09" db="UniProtKB">
        <authorList>
            <consortium name="Ensembl"/>
        </authorList>
    </citation>
    <scope>IDENTIFICATION</scope>
</reference>
<feature type="compositionally biased region" description="Basic and acidic residues" evidence="4">
    <location>
        <begin position="807"/>
        <end position="816"/>
    </location>
</feature>
<dbReference type="Gene3D" id="1.25.40.20">
    <property type="entry name" value="Ankyrin repeat-containing domain"/>
    <property type="match status" value="3"/>
</dbReference>
<dbReference type="PANTHER" id="PTHR24147">
    <property type="entry name" value="ANKYRIN REPEAT DOMAIN 36-RELATED"/>
    <property type="match status" value="1"/>
</dbReference>
<feature type="compositionally biased region" description="Basic and acidic residues" evidence="4">
    <location>
        <begin position="358"/>
        <end position="371"/>
    </location>
</feature>
<sequence>MKKIFNFKKKKGSPGPSETGSVLSASYDVKEKDLGKVHKAALSGDVVKLRQLAKKNDLNQLDKENRTALHIACACGHTDVVHFLVESKVKLNLCDNQNRSALMKAVQCEQDRSVSLLLEHEADPNLVDISGNTALHLAARIPSLPVVLQLLEHSANINAQNKVGNTPLMLAVMENHADMTELLLKEGADVNVKNQEQRSALMIAACNGQISMVRLLLQYDADITVKDDKGWSSDDYAVMNGHHACSHLIIEHGTKRRSLQSPSYFTGSKKKQTSVLGSPGGIGASLALGGPALDKDAAGSSSAGAGKDTEEISHTDSISRASKSGAADSWPSSDDDDELDLSPMKQKVNLKKLVSASKKENLEVIADRNADKSWSGSESEPDSEDKGAIRPPLSRPLPSSSTSLPQPPVATPPASLPHPPQMSSTPYSRTLKEEASTEDEEEEDEREEPEEICEKAKDSQNGASKEKRRDFLLELGLEKEDENDESPWDSESGSESPQKKQASAQHTPAKSHRSMHSICEENTEVLRNDEYEDEEETESEIPPKVIKREPVSVLSKLMDSKEANKKTDLMEELGLGDADDLEDASDWDSASTTSKASKNYPVHKLEEEPLFESPAASTLPITPQQQDMDTREHEEANPERNKPTISSTTPLPSPRSLNPNVSSKPQPLPRLRLDSNQRPESEESDWDTDTFSPAKKTASLPNVAEPDAVRRQKPKAEDAESEDRSDASEDVDQGGKEQADGMKGEHQPGVLWDTRGTRERGELDQGKGKKTDTNSGNPKPKQDGMADSRSLGREGSVSPRHLTRSQRSTDRAPPHGEEDEEEEKKTVGSQARNLCVAPPLQGKPSRPATRHNGDLESVFDDSTLSELSEEDRRSPSLRPKKEQSTGELETADDFEDLTQSSDTATEELETPVSGYRNASLLFKQLDSSYLDSVSVVKLQNMFHEYERTIQRERDRHRRLADKISQLEQERNELKILLDDIKGSKSSLEHLKLELETDMNNLKFLLRQEQEKHQSALMLYNKTREQLQRKEDQQRAEAEEHHKAELKVRSLELEIRALKNSIRQIEEDRDESQRLLSHERSARALQEELLNNHLRKQQDIEQENLRNLNKSNEAMSQLTEASDRERELIQQNRALLDELNAARAELDRSQCHSRQEESRLAEECDALRERLEDARRDMKLSEEALTQTVFQYNGQLSALKAECSVITAKLDHERQVRQQLEAEAEASRARLQAALQEAERCQASRTDAERTLQRDREEHQRAQEKHIFESSNQRDTIQSLSQKLSKAEARANSLENECHRNALTVAEKGVLLETLAREKDQALAKLKELEATVLSEREQASRAGVKQEAMQERLAQAQSENTLLRQKLEEALNKGSAKDKAVTDVHQNFAEMLNQLRADGEERVHLVEERSKELAKTNSELREQGYKLEQEKAEREDSLRQLQQELADCLRKLSMCEASLEVNTRYRNDLEEEKARTLKDMDRLKGKLQESEEVYVQAEKRISKLKSSLDDKEREACSTAQKLEEALAASTGKEQTVKQLEEAVQRLEIENARLEAMAKQQTNRIEVLQKGVQEGAVLSGSSPGEGVRNRLEDFVTNLQSSKMTLEEQLNREVQKQSMLSHNAQDSQALWEEELKSRSRLGLRLSELEKEKGELTNQMELEKKKAKKLAEQKKSVDTRLEQEMKRNTDLQKEMYRLKTLLKTAKKQLREQGGGQLDSPLGSFRADMSHRLEAESAVSRMKTRVDELQSQYEREASRCSRLEEVNRQLKEKLSSVKSLSQSHEQLERSKRQLEEEVSSLRRQLEAGVMDQSQAEQYRRETEERARQEIRHKLEEVNLFLQTQAASQEALEQMKAANEASQRAQQEQRIRDLEGELSRLRSVQQDSLLQRDSSRTELERYKQLYSEELRLRKSLAAKLERSNERLAEANTKLLSERQRSKSLLTSSIVNGGLGGPALDVASLGSVGAYGASLGPLNRSLGLGTPLLGTVGESQSSRVEAYLAKMQTELEKHISKELDYVTGELEGGTARMSPVGSASGSQNLNVSLEPPDPVSRATQQYLEVLKKNYMI</sequence>
<feature type="coiled-coil region" evidence="3">
    <location>
        <begin position="1403"/>
        <end position="1570"/>
    </location>
</feature>
<feature type="compositionally biased region" description="Pro residues" evidence="4">
    <location>
        <begin position="405"/>
        <end position="420"/>
    </location>
</feature>
<evidence type="ECO:0008006" key="9">
    <source>
        <dbReference type="Google" id="ProtNLM"/>
    </source>
</evidence>
<dbReference type="Pfam" id="PF00023">
    <property type="entry name" value="Ank"/>
    <property type="match status" value="1"/>
</dbReference>
<dbReference type="InterPro" id="IPR050657">
    <property type="entry name" value="Ankyrin_repeat_domain"/>
</dbReference>
<feature type="compositionally biased region" description="Basic residues" evidence="4">
    <location>
        <begin position="1"/>
        <end position="12"/>
    </location>
</feature>
<feature type="compositionally biased region" description="Basic and acidic residues" evidence="4">
    <location>
        <begin position="870"/>
        <end position="884"/>
    </location>
</feature>
<evidence type="ECO:0000256" key="3">
    <source>
        <dbReference type="SAM" id="Coils"/>
    </source>
</evidence>
<proteinExistence type="predicted"/>
<dbReference type="SUPFAM" id="SSF48403">
    <property type="entry name" value="Ankyrin repeat"/>
    <property type="match status" value="1"/>
</dbReference>
<dbReference type="Ensembl" id="ENSCCRT00000174145.1">
    <property type="protein sequence ID" value="ENSCCRP00000173800.1"/>
    <property type="gene ID" value="ENSCCRG00000065382.1"/>
</dbReference>
<feature type="region of interest" description="Disordered" evidence="4">
    <location>
        <begin position="358"/>
        <end position="551"/>
    </location>
</feature>
<feature type="repeat" description="ANK" evidence="2">
    <location>
        <begin position="196"/>
        <end position="228"/>
    </location>
</feature>
<feature type="repeat" description="ANK" evidence="2">
    <location>
        <begin position="130"/>
        <end position="162"/>
    </location>
</feature>
<dbReference type="PROSITE" id="PS50297">
    <property type="entry name" value="ANK_REP_REGION"/>
    <property type="match status" value="4"/>
</dbReference>
<evidence type="ECO:0000259" key="6">
    <source>
        <dbReference type="Pfam" id="PF14915"/>
    </source>
</evidence>
<reference evidence="7" key="1">
    <citation type="submission" date="2025-08" db="UniProtKB">
        <authorList>
            <consortium name="Ensembl"/>
        </authorList>
    </citation>
    <scope>IDENTIFICATION</scope>
</reference>
<feature type="coiled-coil region" evidence="3">
    <location>
        <begin position="935"/>
        <end position="1183"/>
    </location>
</feature>
<dbReference type="PANTHER" id="PTHR24147:SF53">
    <property type="entry name" value="ANKYRIN REPEAT DOMAIN 26"/>
    <property type="match status" value="1"/>
</dbReference>
<feature type="compositionally biased region" description="Basic and acidic residues" evidence="4">
    <location>
        <begin position="452"/>
        <end position="478"/>
    </location>
</feature>
<feature type="region of interest" description="Disordered" evidence="4">
    <location>
        <begin position="576"/>
        <end position="911"/>
    </location>
</feature>